<dbReference type="Proteomes" id="UP001058003">
    <property type="component" value="Chromosome"/>
</dbReference>
<evidence type="ECO:0000256" key="1">
    <source>
        <dbReference type="SAM" id="MobiDB-lite"/>
    </source>
</evidence>
<gene>
    <name evidence="2" type="ORF">Daura_27080</name>
</gene>
<dbReference type="EMBL" id="CP073767">
    <property type="protein sequence ID" value="UWZ50495.1"/>
    <property type="molecule type" value="Genomic_DNA"/>
</dbReference>
<dbReference type="OrthoDB" id="3537879at2"/>
<dbReference type="AlphaFoldDB" id="A0A9Q9I9S8"/>
<keyword evidence="3" id="KW-1185">Reference proteome</keyword>
<evidence type="ECO:0000313" key="3">
    <source>
        <dbReference type="Proteomes" id="UP001058003"/>
    </source>
</evidence>
<dbReference type="KEGG" id="daur:Daura_27080"/>
<name>A0A9Q9I9S8_9ACTN</name>
<organism evidence="2 3">
    <name type="scientific">Dactylosporangium aurantiacum</name>
    <dbReference type="NCBI Taxonomy" id="35754"/>
    <lineage>
        <taxon>Bacteria</taxon>
        <taxon>Bacillati</taxon>
        <taxon>Actinomycetota</taxon>
        <taxon>Actinomycetes</taxon>
        <taxon>Micromonosporales</taxon>
        <taxon>Micromonosporaceae</taxon>
        <taxon>Dactylosporangium</taxon>
    </lineage>
</organism>
<reference evidence="2" key="1">
    <citation type="submission" date="2021-04" db="EMBL/GenBank/DDBJ databases">
        <title>Dactylosporangium aurantiacum NRRL B-8018 full assembly.</title>
        <authorList>
            <person name="Hartkoorn R.C."/>
            <person name="Beaudoing E."/>
            <person name="Hot D."/>
        </authorList>
    </citation>
    <scope>NUCLEOTIDE SEQUENCE</scope>
    <source>
        <strain evidence="2">NRRL B-8018</strain>
    </source>
</reference>
<dbReference type="RefSeq" id="WP_156089285.1">
    <property type="nucleotide sequence ID" value="NZ_CP073767.1"/>
</dbReference>
<feature type="compositionally biased region" description="Basic and acidic residues" evidence="1">
    <location>
        <begin position="50"/>
        <end position="62"/>
    </location>
</feature>
<protein>
    <submittedName>
        <fullName evidence="2">Uncharacterized protein</fullName>
    </submittedName>
</protein>
<proteinExistence type="predicted"/>
<accession>A0A9Q9I9S8</accession>
<evidence type="ECO:0000313" key="2">
    <source>
        <dbReference type="EMBL" id="UWZ50495.1"/>
    </source>
</evidence>
<sequence>MGVLMDYFAATDAELAAMDLDVGPAGNNWPHVDCKGWILEVEEFAAEIGGRDPSEFGEDRPLGDTAADPEFEGPWTVRVNAQLADTLARLEPAQIRGYADRFLLEEWEVERLIALAELARSAAAQGRALYSWSSL</sequence>
<feature type="region of interest" description="Disordered" evidence="1">
    <location>
        <begin position="50"/>
        <end position="70"/>
    </location>
</feature>